<evidence type="ECO:0000313" key="2">
    <source>
        <dbReference type="Proteomes" id="UP000078397"/>
    </source>
</evidence>
<keyword evidence="2" id="KW-1185">Reference proteome</keyword>
<evidence type="ECO:0000313" key="1">
    <source>
        <dbReference type="EMBL" id="OWT43278.1"/>
    </source>
</evidence>
<sequence length="85" mass="9852">MRTVLCCLQPCQKQVRTCVKIALYKRPQTDLHMTQVESLKTASWALAMPQLFHQPSSAVLRRTWVRQFNPLCCLLQGEVLKLDDH</sequence>
<accession>A0A219AR64</accession>
<dbReference type="AlphaFoldDB" id="A0A219AR64"/>
<name>A0A219AR64_METCM</name>
<gene>
    <name evidence="1" type="ORF">VFPPC_17559</name>
</gene>
<organism evidence="1 2">
    <name type="scientific">Pochonia chlamydosporia 170</name>
    <dbReference type="NCBI Taxonomy" id="1380566"/>
    <lineage>
        <taxon>Eukaryota</taxon>
        <taxon>Fungi</taxon>
        <taxon>Dikarya</taxon>
        <taxon>Ascomycota</taxon>
        <taxon>Pezizomycotina</taxon>
        <taxon>Sordariomycetes</taxon>
        <taxon>Hypocreomycetidae</taxon>
        <taxon>Hypocreales</taxon>
        <taxon>Clavicipitaceae</taxon>
        <taxon>Pochonia</taxon>
    </lineage>
</organism>
<reference evidence="1 2" key="1">
    <citation type="journal article" date="2016" name="PLoS Pathog.">
        <title>Biosynthesis of antibiotic leucinostatins in bio-control fungus Purpureocillium lilacinum and their inhibition on phytophthora revealed by genome mining.</title>
        <authorList>
            <person name="Wang G."/>
            <person name="Liu Z."/>
            <person name="Lin R."/>
            <person name="Li E."/>
            <person name="Mao Z."/>
            <person name="Ling J."/>
            <person name="Yang Y."/>
            <person name="Yin W.B."/>
            <person name="Xie B."/>
        </authorList>
    </citation>
    <scope>NUCLEOTIDE SEQUENCE [LARGE SCALE GENOMIC DNA]</scope>
    <source>
        <strain evidence="1">170</strain>
    </source>
</reference>
<dbReference type="Proteomes" id="UP000078397">
    <property type="component" value="Unassembled WGS sequence"/>
</dbReference>
<dbReference type="GeneID" id="33936506"/>
<proteinExistence type="predicted"/>
<comment type="caution">
    <text evidence="1">The sequence shown here is derived from an EMBL/GenBank/DDBJ whole genome shotgun (WGS) entry which is preliminary data.</text>
</comment>
<dbReference type="RefSeq" id="XP_022285716.1">
    <property type="nucleotide sequence ID" value="XM_022429257.1"/>
</dbReference>
<dbReference type="EMBL" id="LSBJ02000002">
    <property type="protein sequence ID" value="OWT43278.1"/>
    <property type="molecule type" value="Genomic_DNA"/>
</dbReference>
<protein>
    <submittedName>
        <fullName evidence="1">Uncharacterized protein</fullName>
    </submittedName>
</protein>
<dbReference type="KEGG" id="pchm:VFPPC_17559"/>